<organism evidence="1 2">
    <name type="scientific">Xenorhabdus poinarii G6</name>
    <dbReference type="NCBI Taxonomy" id="1354304"/>
    <lineage>
        <taxon>Bacteria</taxon>
        <taxon>Pseudomonadati</taxon>
        <taxon>Pseudomonadota</taxon>
        <taxon>Gammaproteobacteria</taxon>
        <taxon>Enterobacterales</taxon>
        <taxon>Morganellaceae</taxon>
        <taxon>Xenorhabdus</taxon>
    </lineage>
</organism>
<dbReference type="AlphaFoldDB" id="A0A068R1K1"/>
<dbReference type="STRING" id="1354304.XPG1_1413"/>
<dbReference type="Proteomes" id="UP000032735">
    <property type="component" value="Chromosome"/>
</dbReference>
<evidence type="ECO:0000313" key="2">
    <source>
        <dbReference type="Proteomes" id="UP000032735"/>
    </source>
</evidence>
<dbReference type="EMBL" id="FO704551">
    <property type="protein sequence ID" value="CDG21068.1"/>
    <property type="molecule type" value="Genomic_DNA"/>
</dbReference>
<proteinExistence type="predicted"/>
<dbReference type="HOGENOM" id="CLU_146116_0_0_6"/>
<gene>
    <name evidence="1" type="ORF">XPG1_1413</name>
</gene>
<dbReference type="OrthoDB" id="6522263at2"/>
<dbReference type="RefSeq" id="WP_045958333.1">
    <property type="nucleotide sequence ID" value="NZ_FO704551.1"/>
</dbReference>
<reference evidence="1 2" key="1">
    <citation type="submission" date="2013-07" db="EMBL/GenBank/DDBJ databases">
        <authorList>
            <person name="Genoscope - CEA"/>
        </authorList>
    </citation>
    <scope>NUCLEOTIDE SEQUENCE [LARGE SCALE GENOMIC DNA]</scope>
    <source>
        <strain evidence="1 2">G6</strain>
    </source>
</reference>
<dbReference type="Pfam" id="PF22764">
    <property type="entry name" value="E217_Gp32"/>
    <property type="match status" value="1"/>
</dbReference>
<sequence>MSDVSATGLSLVIQATKTFPSGIQISQFADDADPLDLPAVDIAQTGMDINGNLVSWSTPTPQTVTINVLAGSEEDENLSILLEANTAKRGRRHAGDIITLVASYGDGSTTTARNGKITNGSRGNSAASAGRLKSKQYTFVFQDFDRTRAR</sequence>
<protein>
    <submittedName>
        <fullName evidence="1">Uncharacterized protein</fullName>
    </submittedName>
</protein>
<keyword evidence="2" id="KW-1185">Reference proteome</keyword>
<evidence type="ECO:0000313" key="1">
    <source>
        <dbReference type="EMBL" id="CDG21068.1"/>
    </source>
</evidence>
<dbReference type="InterPro" id="IPR054440">
    <property type="entry name" value="Gp32-like"/>
</dbReference>
<accession>A0A068R1K1</accession>
<name>A0A068R1K1_9GAMM</name>
<dbReference type="KEGG" id="xpo:XPG1_1413"/>